<name>A0A813LB82_POLGL</name>
<reference evidence="1" key="1">
    <citation type="submission" date="2021-02" db="EMBL/GenBank/DDBJ databases">
        <authorList>
            <person name="Dougan E. K."/>
            <person name="Rhodes N."/>
            <person name="Thang M."/>
            <person name="Chan C."/>
        </authorList>
    </citation>
    <scope>NUCLEOTIDE SEQUENCE</scope>
</reference>
<dbReference type="EMBL" id="CAJNNW010034572">
    <property type="protein sequence ID" value="CAE8723194.1"/>
    <property type="molecule type" value="Genomic_DNA"/>
</dbReference>
<sequence>VGAGVGTVAAALLTRRIVKKVVPGVKRMSLHAVKKSYAFVKRSAGGASFLARKGFTMAFRRRQENKSSSSSPKANMLSFARKKTQGRADQEVVDRMGMVGMDVQKKASSMVGVKAEHLPSVLEQELRAERFPEPVVRAIVDGASAGTDCAKFGETFEHTPDGRSHISKWSVWTRGCGDVAELAMLCTNVSFQTAKVIERFEEVQEPIVVTRSFRRAVGNLQRVEEGLPPNVTKSFRLAAGNLPRVEEGFPRNVGTRTIRRPLFREHVVNSADVEAIRRYVEHQVCCDALDTFGCSEDSGASKF</sequence>
<comment type="caution">
    <text evidence="1">The sequence shown here is derived from an EMBL/GenBank/DDBJ whole genome shotgun (WGS) entry which is preliminary data.</text>
</comment>
<evidence type="ECO:0000313" key="2">
    <source>
        <dbReference type="Proteomes" id="UP000626109"/>
    </source>
</evidence>
<dbReference type="AlphaFoldDB" id="A0A813LB82"/>
<accession>A0A813LB82</accession>
<proteinExistence type="predicted"/>
<dbReference type="Proteomes" id="UP000626109">
    <property type="component" value="Unassembled WGS sequence"/>
</dbReference>
<organism evidence="1 2">
    <name type="scientific">Polarella glacialis</name>
    <name type="common">Dinoflagellate</name>
    <dbReference type="NCBI Taxonomy" id="89957"/>
    <lineage>
        <taxon>Eukaryota</taxon>
        <taxon>Sar</taxon>
        <taxon>Alveolata</taxon>
        <taxon>Dinophyceae</taxon>
        <taxon>Suessiales</taxon>
        <taxon>Suessiaceae</taxon>
        <taxon>Polarella</taxon>
    </lineage>
</organism>
<evidence type="ECO:0000313" key="1">
    <source>
        <dbReference type="EMBL" id="CAE8723194.1"/>
    </source>
</evidence>
<protein>
    <submittedName>
        <fullName evidence="1">Uncharacterized protein</fullName>
    </submittedName>
</protein>
<feature type="non-terminal residue" evidence="1">
    <location>
        <position position="303"/>
    </location>
</feature>
<gene>
    <name evidence="1" type="ORF">PGLA2088_LOCUS42978</name>
</gene>